<reference evidence="1" key="1">
    <citation type="journal article" date="2020" name="mSystems">
        <title>Genome- and Community-Level Interaction Insights into Carbon Utilization and Element Cycling Functions of Hydrothermarchaeota in Hydrothermal Sediment.</title>
        <authorList>
            <person name="Zhou Z."/>
            <person name="Liu Y."/>
            <person name="Xu W."/>
            <person name="Pan J."/>
            <person name="Luo Z.H."/>
            <person name="Li M."/>
        </authorList>
    </citation>
    <scope>NUCLEOTIDE SEQUENCE [LARGE SCALE GENOMIC DNA]</scope>
    <source>
        <strain evidence="1">SpSt-774</strain>
    </source>
</reference>
<dbReference type="EMBL" id="DTGZ01000051">
    <property type="protein sequence ID" value="HGV97202.1"/>
    <property type="molecule type" value="Genomic_DNA"/>
</dbReference>
<evidence type="ECO:0000313" key="1">
    <source>
        <dbReference type="EMBL" id="HGV97202.1"/>
    </source>
</evidence>
<sequence length="174" mass="20332">MLLMHLLIVSGFGDFHMEIFEKTNSTLNMYLSFYEERTEPKIIGFIISPEPPICDYSLIECDTLKFKKEISYLSPVNIGAPFGLGTYRLYPIIINPLFENKYKKIQIKSLKLKINFSEYNSVEIPLSLAQVYRNLILNYQYNEETKPRGLLIITPNSFYNTVLPLADWKEKKGW</sequence>
<protein>
    <recommendedName>
        <fullName evidence="2">Gingipain propeptide domain-containing protein</fullName>
    </recommendedName>
</protein>
<name>A0A7C4TD24_UNCW3</name>
<gene>
    <name evidence="1" type="ORF">ENV60_02770</name>
</gene>
<comment type="caution">
    <text evidence="1">The sequence shown here is derived from an EMBL/GenBank/DDBJ whole genome shotgun (WGS) entry which is preliminary data.</text>
</comment>
<dbReference type="AlphaFoldDB" id="A0A7C4TD24"/>
<evidence type="ECO:0008006" key="2">
    <source>
        <dbReference type="Google" id="ProtNLM"/>
    </source>
</evidence>
<accession>A0A7C4TD24</accession>
<proteinExistence type="predicted"/>
<organism evidence="1">
    <name type="scientific">candidate division WOR-3 bacterium</name>
    <dbReference type="NCBI Taxonomy" id="2052148"/>
    <lineage>
        <taxon>Bacteria</taxon>
        <taxon>Bacteria division WOR-3</taxon>
    </lineage>
</organism>